<dbReference type="GO" id="GO:0051082">
    <property type="term" value="F:unfolded protein binding"/>
    <property type="evidence" value="ECO:0007669"/>
    <property type="project" value="InterPro"/>
</dbReference>
<dbReference type="GO" id="GO:0006457">
    <property type="term" value="P:protein folding"/>
    <property type="evidence" value="ECO:0007669"/>
    <property type="project" value="InterPro"/>
</dbReference>
<accession>A0A1E3QY20</accession>
<dbReference type="InterPro" id="IPR024325">
    <property type="entry name" value="DUF3835"/>
</dbReference>
<keyword evidence="2" id="KW-0175">Coiled coil</keyword>
<feature type="domain" description="DUF3835" evidence="3">
    <location>
        <begin position="913"/>
        <end position="994"/>
    </location>
</feature>
<gene>
    <name evidence="4" type="ORF">BABINDRAFT_159114</name>
</gene>
<proteinExistence type="inferred from homology"/>
<dbReference type="Proteomes" id="UP000094336">
    <property type="component" value="Unassembled WGS sequence"/>
</dbReference>
<dbReference type="InterPro" id="IPR009053">
    <property type="entry name" value="Prefoldin"/>
</dbReference>
<evidence type="ECO:0000313" key="4">
    <source>
        <dbReference type="EMBL" id="ODQ82550.1"/>
    </source>
</evidence>
<dbReference type="InterPro" id="IPR004127">
    <property type="entry name" value="Prefoldin_subunit_alpha"/>
</dbReference>
<name>A0A1E3QY20_9ASCO</name>
<dbReference type="GO" id="GO:1990113">
    <property type="term" value="P:RNA polymerase I assembly"/>
    <property type="evidence" value="ECO:0007669"/>
    <property type="project" value="TreeGrafter"/>
</dbReference>
<dbReference type="RefSeq" id="XP_018987878.1">
    <property type="nucleotide sequence ID" value="XM_019127470.1"/>
</dbReference>
<dbReference type="GO" id="GO:1990115">
    <property type="term" value="P:RNA polymerase III assembly"/>
    <property type="evidence" value="ECO:0007669"/>
    <property type="project" value="TreeGrafter"/>
</dbReference>
<dbReference type="PANTHER" id="PTHR12674">
    <property type="entry name" value="PREFOLDIN SUBUNIT 5"/>
    <property type="match status" value="1"/>
</dbReference>
<evidence type="ECO:0000313" key="5">
    <source>
        <dbReference type="Proteomes" id="UP000094336"/>
    </source>
</evidence>
<dbReference type="Pfam" id="PF12927">
    <property type="entry name" value="DUF3835"/>
    <property type="match status" value="1"/>
</dbReference>
<dbReference type="InterPro" id="IPR011599">
    <property type="entry name" value="PFD_alpha_archaea"/>
</dbReference>
<sequence length="998" mass="111507">MSVPVELIKQQINATIETLQSRKQILESHKKQYTNLSFTLDNHAQYTNREQPLLDVRIGPKAIVTGIMPEPKKIMVMLGDDYFVERTPSQAKTILGRRLAYLDSTLAEFDKKVKEAMETLRKIKELETHSLGKEVLNGEAPRAEINEEGLPFMDIREELDEDGSVIDSVCIPTDNGTESVAPREAQAEVTEPELARSLPVMNIIEQLDEDGEIISASVEPESVLQTILQTPAELLQGDQLTRLNRNDEGLPIMRIEEGLDSDKAPALQTPEVEVKGQEDQEQVRELLEDMGIVSEVGTPAENKSESIPSDLGNAPATAGDIITLELIADDFAEEDYSGAEFDDEEWDFESEEDDDDDGLYGSIVPAEGRAQSMFWDQIRAVREKQNPDAKKEPTVVRDIADIRAETIRVNVSQIPEHDIVEELFTRDLPEAETLPKPKKSVSFATNLQVKEIENVSAELKQINHTHVSRFKQNITGKKSVNGVLEDKTAPLVELPALEEDVFENPMLEKVVERAIVETPVIDPTLVEDKPVRLSKFKQSRNENGSTSMRTLSPMDFIASPVENHRPETEVETAAPKKVSKFKQSRTLEPSALDFVTSSLIVEKITLNEPVEGEVISSKVSRFMQSRQSSLAMANVAESPNTMRDVITSLTVNILNPIVDAHEDPAPKLSRFAQTSKSKGSPIPIISNSRVTPKVLPAIPILHGVEGEVQPISNRAELIQSSIDSVEDSKLEEMSSQMVMDVTEKVGNLSIDVPQTVGPVSTAKVSRFKSLRSAERGVLSVANAPISAVMDAAEPHVEMLEKARDHDTVEVMETTLDYQSLQDDMDTMAKAYLLGMYDDDIETEGPIVNELADFEVLNKMVESLNEKPRSGQKRSTKVPLNYSSREFQTDDNILQPQEDYITMLEEDDDRPVMLETIVENVFTDTDGVVDPSEHLLDNDDMLQQEVTMEYQRLRQRMILNQSNTGFRKSDKEMEFEPVDENGDPIKVSRFRAAKLAMHK</sequence>
<feature type="coiled-coil region" evidence="2">
    <location>
        <begin position="9"/>
        <end position="36"/>
    </location>
</feature>
<reference evidence="5" key="1">
    <citation type="submission" date="2016-05" db="EMBL/GenBank/DDBJ databases">
        <title>Comparative genomics of biotechnologically important yeasts.</title>
        <authorList>
            <consortium name="DOE Joint Genome Institute"/>
            <person name="Riley R."/>
            <person name="Haridas S."/>
            <person name="Wolfe K.H."/>
            <person name="Lopes M.R."/>
            <person name="Hittinger C.T."/>
            <person name="Goker M."/>
            <person name="Salamov A."/>
            <person name="Wisecaver J."/>
            <person name="Long T.M."/>
            <person name="Aerts A.L."/>
            <person name="Barry K."/>
            <person name="Choi C."/>
            <person name="Clum A."/>
            <person name="Coughlan A.Y."/>
            <person name="Deshpande S."/>
            <person name="Douglass A.P."/>
            <person name="Hanson S.J."/>
            <person name="Klenk H.-P."/>
            <person name="Labutti K."/>
            <person name="Lapidus A."/>
            <person name="Lindquist E."/>
            <person name="Lipzen A."/>
            <person name="Meier-Kolthoff J.P."/>
            <person name="Ohm R.A."/>
            <person name="Otillar R.P."/>
            <person name="Pangilinan J."/>
            <person name="Peng Y."/>
            <person name="Rokas A."/>
            <person name="Rosa C.A."/>
            <person name="Scheuner C."/>
            <person name="Sibirny A.A."/>
            <person name="Slot J.C."/>
            <person name="Stielow J.B."/>
            <person name="Sun H."/>
            <person name="Kurtzman C.P."/>
            <person name="Blackwell M."/>
            <person name="Grigoriev I.V."/>
            <person name="Jeffries T.W."/>
        </authorList>
    </citation>
    <scope>NUCLEOTIDE SEQUENCE [LARGE SCALE GENOMIC DNA]</scope>
    <source>
        <strain evidence="5">NRRL Y-12698</strain>
    </source>
</reference>
<dbReference type="Pfam" id="PF02996">
    <property type="entry name" value="Prefoldin"/>
    <property type="match status" value="1"/>
</dbReference>
<dbReference type="PANTHER" id="PTHR12674:SF2">
    <property type="entry name" value="PREFOLDIN SUBUNIT 5"/>
    <property type="match status" value="1"/>
</dbReference>
<dbReference type="GO" id="GO:0005737">
    <property type="term" value="C:cytoplasm"/>
    <property type="evidence" value="ECO:0007669"/>
    <property type="project" value="TreeGrafter"/>
</dbReference>
<evidence type="ECO:0000259" key="3">
    <source>
        <dbReference type="Pfam" id="PF12927"/>
    </source>
</evidence>
<dbReference type="AlphaFoldDB" id="A0A1E3QY20"/>
<dbReference type="GO" id="GO:0016272">
    <property type="term" value="C:prefoldin complex"/>
    <property type="evidence" value="ECO:0007669"/>
    <property type="project" value="InterPro"/>
</dbReference>
<dbReference type="STRING" id="984486.A0A1E3QY20"/>
<evidence type="ECO:0000256" key="2">
    <source>
        <dbReference type="SAM" id="Coils"/>
    </source>
</evidence>
<dbReference type="OrthoDB" id="21413at2759"/>
<evidence type="ECO:0000256" key="1">
    <source>
        <dbReference type="ARBA" id="ARBA00010048"/>
    </source>
</evidence>
<dbReference type="EMBL" id="KV454426">
    <property type="protein sequence ID" value="ODQ82550.1"/>
    <property type="molecule type" value="Genomic_DNA"/>
</dbReference>
<organism evidence="4 5">
    <name type="scientific">Babjeviella inositovora NRRL Y-12698</name>
    <dbReference type="NCBI Taxonomy" id="984486"/>
    <lineage>
        <taxon>Eukaryota</taxon>
        <taxon>Fungi</taxon>
        <taxon>Dikarya</taxon>
        <taxon>Ascomycota</taxon>
        <taxon>Saccharomycotina</taxon>
        <taxon>Pichiomycetes</taxon>
        <taxon>Serinales incertae sedis</taxon>
        <taxon>Babjeviella</taxon>
    </lineage>
</organism>
<keyword evidence="5" id="KW-1185">Reference proteome</keyword>
<dbReference type="Gene3D" id="1.10.287.370">
    <property type="match status" value="1"/>
</dbReference>
<dbReference type="GeneID" id="30145323"/>
<comment type="similarity">
    <text evidence="1">Belongs to the prefoldin subunit alpha family.</text>
</comment>
<dbReference type="GO" id="GO:1990114">
    <property type="term" value="P:RNA polymerase II core complex assembly"/>
    <property type="evidence" value="ECO:0007669"/>
    <property type="project" value="TreeGrafter"/>
</dbReference>
<dbReference type="SUPFAM" id="SSF46579">
    <property type="entry name" value="Prefoldin"/>
    <property type="match status" value="1"/>
</dbReference>
<protein>
    <recommendedName>
        <fullName evidence="3">DUF3835 domain-containing protein</fullName>
    </recommendedName>
</protein>